<feature type="transmembrane region" description="Helical" evidence="7">
    <location>
        <begin position="21"/>
        <end position="44"/>
    </location>
</feature>
<dbReference type="PANTHER" id="PTHR23513">
    <property type="entry name" value="INTEGRAL MEMBRANE EFFLUX PROTEIN-RELATED"/>
    <property type="match status" value="1"/>
</dbReference>
<keyword evidence="4 7" id="KW-0812">Transmembrane</keyword>
<keyword evidence="2" id="KW-0813">Transport</keyword>
<feature type="transmembrane region" description="Helical" evidence="7">
    <location>
        <begin position="284"/>
        <end position="302"/>
    </location>
</feature>
<evidence type="ECO:0000256" key="4">
    <source>
        <dbReference type="ARBA" id="ARBA00022692"/>
    </source>
</evidence>
<feature type="transmembrane region" description="Helical" evidence="7">
    <location>
        <begin position="257"/>
        <end position="277"/>
    </location>
</feature>
<proteinExistence type="predicted"/>
<dbReference type="EMBL" id="CAEZTS010000085">
    <property type="protein sequence ID" value="CAB4581193.1"/>
    <property type="molecule type" value="Genomic_DNA"/>
</dbReference>
<sequence length="406" mass="43064">MARSETFRSLRNRNARLFFGGLLVSNVGTWLQSTAMSILVYRLTGKATDLGITVALQFLPMLFLGAWAGALSDRRDKRIICLTTQSLMAVQAVVLASLDFAGLVSVPVVYVLALVLGVVNAFDNPARRGLVVELVAEADISNAMSLNTAVMTGSRIFGPALAAALVGPLGTAWCFMLNGVSFVAVLVSLAAIDVRELRVSPKAPRGGTPVRDALRFVRRDRELFVLHMVLVAVSTFAFNYSVSLPKLSAVRWGDERWFGWVLAVVSVGSVAGSLMAASRKEATIRQFFVSVTLLGVAGPFLAWAPTGWWAFVAAVPLGIGGAGFLANFNGLVQQKCPADMRGRLLALSAVAFLGSTPVGGPITGVIADSWGPEWSLAYGSLISLVAIVVAWVAMGFPARNHAVAPK</sequence>
<dbReference type="SUPFAM" id="SSF103473">
    <property type="entry name" value="MFS general substrate transporter"/>
    <property type="match status" value="1"/>
</dbReference>
<evidence type="ECO:0000256" key="2">
    <source>
        <dbReference type="ARBA" id="ARBA00022448"/>
    </source>
</evidence>
<feature type="transmembrane region" description="Helical" evidence="7">
    <location>
        <begin position="223"/>
        <end position="242"/>
    </location>
</feature>
<keyword evidence="3" id="KW-1003">Cell membrane</keyword>
<dbReference type="InterPro" id="IPR036259">
    <property type="entry name" value="MFS_trans_sf"/>
</dbReference>
<evidence type="ECO:0000256" key="6">
    <source>
        <dbReference type="ARBA" id="ARBA00023136"/>
    </source>
</evidence>
<dbReference type="PANTHER" id="PTHR23513:SF11">
    <property type="entry name" value="STAPHYLOFERRIN A TRANSPORTER"/>
    <property type="match status" value="1"/>
</dbReference>
<evidence type="ECO:0000256" key="7">
    <source>
        <dbReference type="SAM" id="Phobius"/>
    </source>
</evidence>
<evidence type="ECO:0000256" key="3">
    <source>
        <dbReference type="ARBA" id="ARBA00022475"/>
    </source>
</evidence>
<accession>A0A6J6F2D4</accession>
<feature type="transmembrane region" description="Helical" evidence="7">
    <location>
        <begin position="170"/>
        <end position="192"/>
    </location>
</feature>
<keyword evidence="6 7" id="KW-0472">Membrane</keyword>
<dbReference type="Gene3D" id="1.20.1250.20">
    <property type="entry name" value="MFS general substrate transporter like domains"/>
    <property type="match status" value="1"/>
</dbReference>
<evidence type="ECO:0000256" key="5">
    <source>
        <dbReference type="ARBA" id="ARBA00022989"/>
    </source>
</evidence>
<organism evidence="8">
    <name type="scientific">freshwater metagenome</name>
    <dbReference type="NCBI Taxonomy" id="449393"/>
    <lineage>
        <taxon>unclassified sequences</taxon>
        <taxon>metagenomes</taxon>
        <taxon>ecological metagenomes</taxon>
    </lineage>
</organism>
<keyword evidence="5 7" id="KW-1133">Transmembrane helix</keyword>
<evidence type="ECO:0000313" key="8">
    <source>
        <dbReference type="EMBL" id="CAB4581193.1"/>
    </source>
</evidence>
<name>A0A6J6F2D4_9ZZZZ</name>
<reference evidence="8" key="1">
    <citation type="submission" date="2020-05" db="EMBL/GenBank/DDBJ databases">
        <authorList>
            <person name="Chiriac C."/>
            <person name="Salcher M."/>
            <person name="Ghai R."/>
            <person name="Kavagutti S V."/>
        </authorList>
    </citation>
    <scope>NUCLEOTIDE SEQUENCE</scope>
</reference>
<dbReference type="AlphaFoldDB" id="A0A6J6F2D4"/>
<dbReference type="CDD" id="cd06173">
    <property type="entry name" value="MFS_MefA_like"/>
    <property type="match status" value="1"/>
</dbReference>
<gene>
    <name evidence="8" type="ORF">UFOPK1722_01051</name>
</gene>
<feature type="transmembrane region" description="Helical" evidence="7">
    <location>
        <begin position="344"/>
        <end position="364"/>
    </location>
</feature>
<protein>
    <submittedName>
        <fullName evidence="8">Unannotated protein</fullName>
    </submittedName>
</protein>
<dbReference type="Pfam" id="PF05977">
    <property type="entry name" value="MFS_3"/>
    <property type="match status" value="1"/>
</dbReference>
<feature type="transmembrane region" description="Helical" evidence="7">
    <location>
        <begin position="376"/>
        <end position="396"/>
    </location>
</feature>
<feature type="transmembrane region" description="Helical" evidence="7">
    <location>
        <begin position="50"/>
        <end position="72"/>
    </location>
</feature>
<dbReference type="InterPro" id="IPR010290">
    <property type="entry name" value="TM_effector"/>
</dbReference>
<dbReference type="GO" id="GO:0005886">
    <property type="term" value="C:plasma membrane"/>
    <property type="evidence" value="ECO:0007669"/>
    <property type="project" value="UniProtKB-SubCell"/>
</dbReference>
<feature type="transmembrane region" description="Helical" evidence="7">
    <location>
        <begin position="308"/>
        <end position="332"/>
    </location>
</feature>
<evidence type="ECO:0000256" key="1">
    <source>
        <dbReference type="ARBA" id="ARBA00004651"/>
    </source>
</evidence>
<comment type="subcellular location">
    <subcellularLocation>
        <location evidence="1">Cell membrane</location>
        <topology evidence="1">Multi-pass membrane protein</topology>
    </subcellularLocation>
</comment>